<gene>
    <name evidence="13" type="ORF">CLUMA_CG009999</name>
</gene>
<evidence type="ECO:0000256" key="10">
    <source>
        <dbReference type="ARBA" id="ARBA00023180"/>
    </source>
</evidence>
<dbReference type="SUPFAM" id="SSF53448">
    <property type="entry name" value="Nucleotide-diphospho-sugar transferases"/>
    <property type="match status" value="2"/>
</dbReference>
<evidence type="ECO:0000259" key="12">
    <source>
        <dbReference type="SMART" id="SM00458"/>
    </source>
</evidence>
<feature type="domain" description="Ricin B lectin" evidence="12">
    <location>
        <begin position="464"/>
        <end position="587"/>
    </location>
</feature>
<keyword evidence="7" id="KW-0333">Golgi apparatus</keyword>
<keyword evidence="10" id="KW-0325">Glycoprotein</keyword>
<evidence type="ECO:0000313" key="14">
    <source>
        <dbReference type="Proteomes" id="UP000183832"/>
    </source>
</evidence>
<evidence type="ECO:0000256" key="2">
    <source>
        <dbReference type="ARBA" id="ARBA00005680"/>
    </source>
</evidence>
<evidence type="ECO:0000256" key="9">
    <source>
        <dbReference type="ARBA" id="ARBA00023157"/>
    </source>
</evidence>
<dbReference type="OrthoDB" id="7785970at2759"/>
<dbReference type="EMBL" id="CVRI01000044">
    <property type="protein sequence ID" value="CRK96601.1"/>
    <property type="molecule type" value="Genomic_DNA"/>
</dbReference>
<dbReference type="InterPro" id="IPR029044">
    <property type="entry name" value="Nucleotide-diphossugar_trans"/>
</dbReference>
<dbReference type="Gene3D" id="2.80.10.50">
    <property type="match status" value="2"/>
</dbReference>
<protein>
    <submittedName>
        <fullName evidence="13">CLUMA_CG009999, isoform A</fullName>
    </submittedName>
</protein>
<evidence type="ECO:0000256" key="8">
    <source>
        <dbReference type="ARBA" id="ARBA00023136"/>
    </source>
</evidence>
<dbReference type="SMART" id="SM00458">
    <property type="entry name" value="RICIN"/>
    <property type="match status" value="2"/>
</dbReference>
<dbReference type="InterPro" id="IPR035992">
    <property type="entry name" value="Ricin_B-like_lectins"/>
</dbReference>
<dbReference type="InterPro" id="IPR000772">
    <property type="entry name" value="Ricin_B_lectin"/>
</dbReference>
<evidence type="ECO:0000256" key="7">
    <source>
        <dbReference type="ARBA" id="ARBA00023034"/>
    </source>
</evidence>
<feature type="domain" description="Ricin B lectin" evidence="12">
    <location>
        <begin position="1069"/>
        <end position="1194"/>
    </location>
</feature>
<dbReference type="PANTHER" id="PTHR11675">
    <property type="entry name" value="N-ACETYLGALACTOSAMINYLTRANSFERASE"/>
    <property type="match status" value="1"/>
</dbReference>
<keyword evidence="8 11" id="KW-0472">Membrane</keyword>
<dbReference type="Pfam" id="PF00535">
    <property type="entry name" value="Glycos_transf_2"/>
    <property type="match status" value="2"/>
</dbReference>
<proteinExistence type="inferred from homology"/>
<dbReference type="AlphaFoldDB" id="A0A1J1IDS8"/>
<dbReference type="GO" id="GO:0030246">
    <property type="term" value="F:carbohydrate binding"/>
    <property type="evidence" value="ECO:0007669"/>
    <property type="project" value="UniProtKB-KW"/>
</dbReference>
<keyword evidence="14" id="KW-1185">Reference proteome</keyword>
<keyword evidence="3 11" id="KW-0812">Transmembrane</keyword>
<accession>A0A1J1IDS8</accession>
<organism evidence="13 14">
    <name type="scientific">Clunio marinus</name>
    <dbReference type="NCBI Taxonomy" id="568069"/>
    <lineage>
        <taxon>Eukaryota</taxon>
        <taxon>Metazoa</taxon>
        <taxon>Ecdysozoa</taxon>
        <taxon>Arthropoda</taxon>
        <taxon>Hexapoda</taxon>
        <taxon>Insecta</taxon>
        <taxon>Pterygota</taxon>
        <taxon>Neoptera</taxon>
        <taxon>Endopterygota</taxon>
        <taxon>Diptera</taxon>
        <taxon>Nematocera</taxon>
        <taxon>Chironomoidea</taxon>
        <taxon>Chironomidae</taxon>
        <taxon>Clunio</taxon>
    </lineage>
</organism>
<evidence type="ECO:0000256" key="6">
    <source>
        <dbReference type="ARBA" id="ARBA00022989"/>
    </source>
</evidence>
<evidence type="ECO:0000256" key="11">
    <source>
        <dbReference type="SAM" id="Phobius"/>
    </source>
</evidence>
<dbReference type="CDD" id="cd23461">
    <property type="entry name" value="beta-trefoil_Ricin_Pgant8-like"/>
    <property type="match status" value="1"/>
</dbReference>
<dbReference type="GO" id="GO:0000139">
    <property type="term" value="C:Golgi membrane"/>
    <property type="evidence" value="ECO:0007669"/>
    <property type="project" value="UniProtKB-SubCell"/>
</dbReference>
<comment type="similarity">
    <text evidence="2">Belongs to the glycosyltransferase 2 family. GalNAc-T subfamily.</text>
</comment>
<comment type="subcellular location">
    <subcellularLocation>
        <location evidence="1">Golgi apparatus membrane</location>
        <topology evidence="1">Single-pass type II membrane protein</topology>
    </subcellularLocation>
</comment>
<dbReference type="PROSITE" id="PS50231">
    <property type="entry name" value="RICIN_B_LECTIN"/>
    <property type="match status" value="2"/>
</dbReference>
<keyword evidence="4" id="KW-0430">Lectin</keyword>
<dbReference type="InterPro" id="IPR001173">
    <property type="entry name" value="Glyco_trans_2-like"/>
</dbReference>
<evidence type="ECO:0000256" key="3">
    <source>
        <dbReference type="ARBA" id="ARBA00022692"/>
    </source>
</evidence>
<dbReference type="STRING" id="568069.A0A1J1IDS8"/>
<feature type="transmembrane region" description="Helical" evidence="11">
    <location>
        <begin position="12"/>
        <end position="31"/>
    </location>
</feature>
<dbReference type="GO" id="GO:0004653">
    <property type="term" value="F:polypeptide N-acetylgalactosaminyltransferase activity"/>
    <property type="evidence" value="ECO:0007669"/>
    <property type="project" value="TreeGrafter"/>
</dbReference>
<dbReference type="PANTHER" id="PTHR11675:SF134">
    <property type="entry name" value="N-ACETYLGALACTOSAMINYLTRANSFERASE 4-RELATED"/>
    <property type="match status" value="1"/>
</dbReference>
<evidence type="ECO:0000313" key="13">
    <source>
        <dbReference type="EMBL" id="CRK96601.1"/>
    </source>
</evidence>
<dbReference type="Gene3D" id="3.90.550.10">
    <property type="entry name" value="Spore Coat Polysaccharide Biosynthesis Protein SpsA, Chain A"/>
    <property type="match status" value="2"/>
</dbReference>
<dbReference type="Proteomes" id="UP000183832">
    <property type="component" value="Unassembled WGS sequence"/>
</dbReference>
<reference evidence="13 14" key="1">
    <citation type="submission" date="2015-04" db="EMBL/GenBank/DDBJ databases">
        <authorList>
            <person name="Syromyatnikov M.Y."/>
            <person name="Popov V.N."/>
        </authorList>
    </citation>
    <scope>NUCLEOTIDE SEQUENCE [LARGE SCALE GENOMIC DNA]</scope>
</reference>
<sequence length="1217" mass="143394">MKYIRIPSIRSYRFLLILSFFFLCSLYFIIFEKSKIKSVPKLEQFIEESKNSFNEIARYDQKYPVVTDYERKDWHDWDFLQKENLRNGPGERGKPYKLTDPEDIKLNEKLFKIEGLYALVSDKISVNRSVPDTRLPICKTIKYLKKLPTTSIIIIFHNEYFSILLRTIHSVYNRAPRELLHEIILVNDASTKKELYEPLQDYVNENFDERVKIVNLPERKGLIVTRMEGARRASGEVLLFLDSHMEANTNFLPPLLEPIALEPRTATVPIVDNFFHDTFEYGSGGKGSRGVFDWKFEFHWLPRRRKDKIHPEKPAPTPIMLGCAFAIRRDYFFDLGAYDEQLMIWNGENYELSFKLWLCGGQLLEVPCSRIAHTFRKHNEWRKRKDVDFVGHNFKRIAEVWLDEYKEFLYKTDPKRFQKIDAGDLTREKLIREKLHCKPFSYMLEHVMPDMLDKFPLKDPGAFAHGAIISDLNKKLCVDTLGREHNEAIGLYPCHKDREHPDGTQNFVLNWNKQIKIRDYYDNCLDVYNVSIRGCHFTFGNQYWKYDLATHHLFSPPDNCLTGIIEAKELKVKTCELGERSQMWSWGYVNVTALLNWNNEGSRMLYLSGRIKKFDLLSFILIFCSVIVSFILIRNYYEHRTNQYQSETSTYKEYINYLKRKMSAPRYPFANTYERKDYHDYEFMRAEEMREGPGEHGEKYLLKDPDDIARNKQLFKQFGFFAVGSDHISVNRSLPDVRMESCKSKRQLVQLPKVSIIIVFFDEYWSILLRTIHSIYNRTPHELLHEIILVNDNSTVPELYEPLQNYVKENFGDIVWIYNLNERKGLAVGRMKGAKRAKAEVLVFLDSQVEVNVNWLPPLLEPIALAPNLITTPIVDSFAYDTFEYRKIDDGGRGIFNWNLNYRRVPRRPEDSVNLDEPIPNPIMHGAAFAINRLNFWEIGAYDDGLKVWQGEQLELSLKAHLCGEGIVEIPCSHVAHSFRNKNYYQRFEENGVDYMMRNFKRVAEVWLEDYKHLVYDMNREKYDQTNAGNLAQAKLFKRNAHCKPFKYFLEFVAPEIVERYPIYDPGHFAQSTIQSKANSNLCIEVPKAAHMQKISLVECDENRLEPSPKQFFKLAWHRNIQHSTFDFCLQESLTMSECHYLGGNQLWKYDIETYQIIKLKQDNPKCLTADVESRKIYLDNCDSEDIKQKWNWGEKNISALQNWETFGMTLSKLSLD</sequence>
<dbReference type="CDD" id="cd02510">
    <property type="entry name" value="pp-GalNAc-T"/>
    <property type="match status" value="1"/>
</dbReference>
<dbReference type="Pfam" id="PF00652">
    <property type="entry name" value="Ricin_B_lectin"/>
    <property type="match status" value="2"/>
</dbReference>
<dbReference type="InterPro" id="IPR045885">
    <property type="entry name" value="GalNAc-T"/>
</dbReference>
<name>A0A1J1IDS8_9DIPT</name>
<evidence type="ECO:0000256" key="4">
    <source>
        <dbReference type="ARBA" id="ARBA00022734"/>
    </source>
</evidence>
<keyword evidence="9" id="KW-1015">Disulfide bond</keyword>
<dbReference type="GO" id="GO:0006493">
    <property type="term" value="P:protein O-linked glycosylation"/>
    <property type="evidence" value="ECO:0007669"/>
    <property type="project" value="TreeGrafter"/>
</dbReference>
<evidence type="ECO:0000256" key="1">
    <source>
        <dbReference type="ARBA" id="ARBA00004323"/>
    </source>
</evidence>
<keyword evidence="6 11" id="KW-1133">Transmembrane helix</keyword>
<dbReference type="SUPFAM" id="SSF50370">
    <property type="entry name" value="Ricin B-like lectins"/>
    <property type="match status" value="2"/>
</dbReference>
<evidence type="ECO:0000256" key="5">
    <source>
        <dbReference type="ARBA" id="ARBA00022968"/>
    </source>
</evidence>
<keyword evidence="5" id="KW-0735">Signal-anchor</keyword>